<dbReference type="InterPro" id="IPR003593">
    <property type="entry name" value="AAA+_ATPase"/>
</dbReference>
<evidence type="ECO:0000256" key="3">
    <source>
        <dbReference type="ARBA" id="ARBA00022475"/>
    </source>
</evidence>
<dbReference type="SUPFAM" id="SSF90123">
    <property type="entry name" value="ABC transporter transmembrane region"/>
    <property type="match status" value="1"/>
</dbReference>
<dbReference type="STRING" id="1993.SAMN04489713_115232"/>
<sequence>MTGPVMTGPGMTAGDGAEPLPVASGARVRALLGELLRPHRGLAAGAAAVMTAATAAGMLTPPLLGRVVDAVAEHRPDAVTPLIALLAAVAVVQGLTTAWGLTLVARLGETVLARLRERFVERALHLPLAEVERSGSGDLVARVTGDVSLIAEAVRRALPELVRSLLTIALTLAGLALLDWRFFLAALLAAPVQAYTARWYVRRAVPVYAEQRAANGVQQQQLLDSIGGGATVRAFRLEDEHAGLVARRSSAVVDLTMRGIRLVLRFYMRLHVAEYTGLAAVLVTGFLLVRGGAASVGTATAAALYFHNLFGPMNTALALLDDAQAAGAGLARLTGVADRPAPEPPPPVAPRDASVIATGLGHAYVPGRPVLHGVDLELRPGERVALVGASGAGKTTVARLIAGVHRPGAGTVLVGGVDLADLGPGAARRAVALVTQEVHVFAGPLAADLRLARPGATDADLRAALAAVGALEWARALPDGLDTVVGDGGHRLTAAQAQQLALARLVLADPRIAVLDEATAEAGSSGARTLERAADSAVAGRTALIVAHRLTQAASADRVVVMEDGRVVESGTHDELRAAGGRYAALWQAWSGARADHSSSTAKIK</sequence>
<dbReference type="GO" id="GO:0015421">
    <property type="term" value="F:ABC-type oligopeptide transporter activity"/>
    <property type="evidence" value="ECO:0007669"/>
    <property type="project" value="TreeGrafter"/>
</dbReference>
<keyword evidence="5 10" id="KW-0812">Transmembrane</keyword>
<keyword evidence="4" id="KW-0997">Cell inner membrane</keyword>
<name>A0A1I5RSR0_9ACTN</name>
<evidence type="ECO:0000256" key="7">
    <source>
        <dbReference type="ARBA" id="ARBA00022840"/>
    </source>
</evidence>
<keyword evidence="9 10" id="KW-0472">Membrane</keyword>
<reference evidence="13 14" key="1">
    <citation type="submission" date="2016-10" db="EMBL/GenBank/DDBJ databases">
        <authorList>
            <person name="de Groot N.N."/>
        </authorList>
    </citation>
    <scope>NUCLEOTIDE SEQUENCE [LARGE SCALE GENOMIC DNA]</scope>
    <source>
        <strain evidence="13 14">DSM 43067</strain>
    </source>
</reference>
<keyword evidence="14" id="KW-1185">Reference proteome</keyword>
<feature type="transmembrane region" description="Helical" evidence="10">
    <location>
        <begin position="83"/>
        <end position="108"/>
    </location>
</feature>
<dbReference type="Gene3D" id="3.40.50.300">
    <property type="entry name" value="P-loop containing nucleotide triphosphate hydrolases"/>
    <property type="match status" value="1"/>
</dbReference>
<dbReference type="InterPro" id="IPR003439">
    <property type="entry name" value="ABC_transporter-like_ATP-bd"/>
</dbReference>
<keyword evidence="6" id="KW-0547">Nucleotide-binding</keyword>
<proteinExistence type="predicted"/>
<evidence type="ECO:0000256" key="10">
    <source>
        <dbReference type="SAM" id="Phobius"/>
    </source>
</evidence>
<keyword evidence="7 13" id="KW-0067">ATP-binding</keyword>
<keyword evidence="8 10" id="KW-1133">Transmembrane helix</keyword>
<comment type="subcellular location">
    <subcellularLocation>
        <location evidence="1">Cell membrane</location>
        <topology evidence="1">Multi-pass membrane protein</topology>
    </subcellularLocation>
</comment>
<feature type="domain" description="ABC transporter" evidence="11">
    <location>
        <begin position="350"/>
        <end position="589"/>
    </location>
</feature>
<dbReference type="PROSITE" id="PS50893">
    <property type="entry name" value="ABC_TRANSPORTER_2"/>
    <property type="match status" value="1"/>
</dbReference>
<evidence type="ECO:0000256" key="2">
    <source>
        <dbReference type="ARBA" id="ARBA00022448"/>
    </source>
</evidence>
<evidence type="ECO:0000256" key="6">
    <source>
        <dbReference type="ARBA" id="ARBA00022741"/>
    </source>
</evidence>
<evidence type="ECO:0000259" key="12">
    <source>
        <dbReference type="PROSITE" id="PS50929"/>
    </source>
</evidence>
<evidence type="ECO:0000259" key="11">
    <source>
        <dbReference type="PROSITE" id="PS50893"/>
    </source>
</evidence>
<dbReference type="EMBL" id="FOVH01000015">
    <property type="protein sequence ID" value="SFP61533.1"/>
    <property type="molecule type" value="Genomic_DNA"/>
</dbReference>
<dbReference type="SUPFAM" id="SSF52540">
    <property type="entry name" value="P-loop containing nucleoside triphosphate hydrolases"/>
    <property type="match status" value="1"/>
</dbReference>
<dbReference type="eggNOG" id="COG1132">
    <property type="taxonomic scope" value="Bacteria"/>
</dbReference>
<dbReference type="AlphaFoldDB" id="A0A1I5RSR0"/>
<dbReference type="GO" id="GO:0005524">
    <property type="term" value="F:ATP binding"/>
    <property type="evidence" value="ECO:0007669"/>
    <property type="project" value="UniProtKB-KW"/>
</dbReference>
<evidence type="ECO:0000256" key="8">
    <source>
        <dbReference type="ARBA" id="ARBA00022989"/>
    </source>
</evidence>
<dbReference type="InParanoid" id="A0A1I5RSR0"/>
<organism evidence="13 14">
    <name type="scientific">Actinomadura madurae</name>
    <dbReference type="NCBI Taxonomy" id="1993"/>
    <lineage>
        <taxon>Bacteria</taxon>
        <taxon>Bacillati</taxon>
        <taxon>Actinomycetota</taxon>
        <taxon>Actinomycetes</taxon>
        <taxon>Streptosporangiales</taxon>
        <taxon>Thermomonosporaceae</taxon>
        <taxon>Actinomadura</taxon>
    </lineage>
</organism>
<dbReference type="FunFam" id="3.40.50.300:FF:001001">
    <property type="entry name" value="Multidrug ABC transporter ATP-binding protein"/>
    <property type="match status" value="1"/>
</dbReference>
<dbReference type="Pfam" id="PF00664">
    <property type="entry name" value="ABC_membrane"/>
    <property type="match status" value="1"/>
</dbReference>
<protein>
    <submittedName>
        <fullName evidence="13">ATP-binding cassette, subfamily C</fullName>
    </submittedName>
</protein>
<keyword evidence="2" id="KW-0813">Transport</keyword>
<feature type="transmembrane region" description="Helical" evidence="10">
    <location>
        <begin position="42"/>
        <end position="63"/>
    </location>
</feature>
<dbReference type="InterPro" id="IPR011527">
    <property type="entry name" value="ABC1_TM_dom"/>
</dbReference>
<dbReference type="InterPro" id="IPR036640">
    <property type="entry name" value="ABC1_TM_sf"/>
</dbReference>
<feature type="transmembrane region" description="Helical" evidence="10">
    <location>
        <begin position="165"/>
        <end position="188"/>
    </location>
</feature>
<dbReference type="Pfam" id="PF00005">
    <property type="entry name" value="ABC_tran"/>
    <property type="match status" value="1"/>
</dbReference>
<dbReference type="PROSITE" id="PS50929">
    <property type="entry name" value="ABC_TM1F"/>
    <property type="match status" value="1"/>
</dbReference>
<dbReference type="InterPro" id="IPR039421">
    <property type="entry name" value="Type_1_exporter"/>
</dbReference>
<dbReference type="GO" id="GO:0005886">
    <property type="term" value="C:plasma membrane"/>
    <property type="evidence" value="ECO:0007669"/>
    <property type="project" value="UniProtKB-SubCell"/>
</dbReference>
<dbReference type="InterPro" id="IPR027417">
    <property type="entry name" value="P-loop_NTPase"/>
</dbReference>
<dbReference type="PANTHER" id="PTHR43394">
    <property type="entry name" value="ATP-DEPENDENT PERMEASE MDL1, MITOCHONDRIAL"/>
    <property type="match status" value="1"/>
</dbReference>
<dbReference type="PANTHER" id="PTHR43394:SF1">
    <property type="entry name" value="ATP-BINDING CASSETTE SUB-FAMILY B MEMBER 10, MITOCHONDRIAL"/>
    <property type="match status" value="1"/>
</dbReference>
<accession>A0A1I5RSR0</accession>
<dbReference type="GO" id="GO:0016887">
    <property type="term" value="F:ATP hydrolysis activity"/>
    <property type="evidence" value="ECO:0007669"/>
    <property type="project" value="InterPro"/>
</dbReference>
<feature type="domain" description="ABC transmembrane type-1" evidence="12">
    <location>
        <begin position="44"/>
        <end position="325"/>
    </location>
</feature>
<evidence type="ECO:0000256" key="1">
    <source>
        <dbReference type="ARBA" id="ARBA00004651"/>
    </source>
</evidence>
<evidence type="ECO:0000313" key="14">
    <source>
        <dbReference type="Proteomes" id="UP000183413"/>
    </source>
</evidence>
<dbReference type="SMART" id="SM00382">
    <property type="entry name" value="AAA"/>
    <property type="match status" value="1"/>
</dbReference>
<dbReference type="Proteomes" id="UP000183413">
    <property type="component" value="Unassembled WGS sequence"/>
</dbReference>
<dbReference type="CDD" id="cd07346">
    <property type="entry name" value="ABC_6TM_exporters"/>
    <property type="match status" value="1"/>
</dbReference>
<evidence type="ECO:0000313" key="13">
    <source>
        <dbReference type="EMBL" id="SFP61533.1"/>
    </source>
</evidence>
<dbReference type="Gene3D" id="1.20.1560.10">
    <property type="entry name" value="ABC transporter type 1, transmembrane domain"/>
    <property type="match status" value="1"/>
</dbReference>
<evidence type="ECO:0000256" key="5">
    <source>
        <dbReference type="ARBA" id="ARBA00022692"/>
    </source>
</evidence>
<gene>
    <name evidence="13" type="ORF">SAMN04489713_115232</name>
</gene>
<keyword evidence="3" id="KW-1003">Cell membrane</keyword>
<evidence type="ECO:0000256" key="9">
    <source>
        <dbReference type="ARBA" id="ARBA00023136"/>
    </source>
</evidence>
<evidence type="ECO:0000256" key="4">
    <source>
        <dbReference type="ARBA" id="ARBA00022519"/>
    </source>
</evidence>